<dbReference type="EMBL" id="JAQFWP010000040">
    <property type="protein sequence ID" value="MDA2806743.1"/>
    <property type="molecule type" value="Genomic_DNA"/>
</dbReference>
<proteinExistence type="predicted"/>
<evidence type="ECO:0000313" key="1">
    <source>
        <dbReference type="EMBL" id="MDA2806743.1"/>
    </source>
</evidence>
<organism evidence="1 2">
    <name type="scientific">Nocardiopsis suaedae</name>
    <dbReference type="NCBI Taxonomy" id="3018444"/>
    <lineage>
        <taxon>Bacteria</taxon>
        <taxon>Bacillati</taxon>
        <taxon>Actinomycetota</taxon>
        <taxon>Actinomycetes</taxon>
        <taxon>Streptosporangiales</taxon>
        <taxon>Nocardiopsidaceae</taxon>
        <taxon>Nocardiopsis</taxon>
    </lineage>
</organism>
<gene>
    <name evidence="1" type="ORF">O4U47_19700</name>
</gene>
<sequence>MEFAVVAPTAVDLNEAVKTASGPDGHGDRAPLQGAVAHIAESALDAAGGPDVLVGYSAKLETWVPEKESAADGPDRTDRANAAAMLAAFAEGDGGHFAPLLTGIGRPGR</sequence>
<protein>
    <submittedName>
        <fullName evidence="1">Uncharacterized protein</fullName>
    </submittedName>
</protein>
<accession>A0ABT4TPY5</accession>
<reference evidence="1" key="1">
    <citation type="submission" date="2023-01" db="EMBL/GenBank/DDBJ databases">
        <title>Draft genome sequence of Nocardiopsis sp. LSu2-4 isolated from halophytes.</title>
        <authorList>
            <person name="Duangmal K."/>
            <person name="Chantavorakit T."/>
        </authorList>
    </citation>
    <scope>NUCLEOTIDE SEQUENCE</scope>
    <source>
        <strain evidence="1">LSu2-4</strain>
    </source>
</reference>
<keyword evidence="2" id="KW-1185">Reference proteome</keyword>
<evidence type="ECO:0000313" key="2">
    <source>
        <dbReference type="Proteomes" id="UP001165685"/>
    </source>
</evidence>
<dbReference type="Proteomes" id="UP001165685">
    <property type="component" value="Unassembled WGS sequence"/>
</dbReference>
<name>A0ABT4TPY5_9ACTN</name>
<dbReference type="RefSeq" id="WP_270679379.1">
    <property type="nucleotide sequence ID" value="NZ_JAQFWP010000040.1"/>
</dbReference>
<comment type="caution">
    <text evidence="1">The sequence shown here is derived from an EMBL/GenBank/DDBJ whole genome shotgun (WGS) entry which is preliminary data.</text>
</comment>